<protein>
    <submittedName>
        <fullName evidence="1">Soluble P-type ATPase</fullName>
    </submittedName>
</protein>
<proteinExistence type="predicted"/>
<dbReference type="OrthoDB" id="159409at2"/>
<accession>A0A1G8EXC7</accession>
<keyword evidence="2" id="KW-1185">Reference proteome</keyword>
<evidence type="ECO:0000313" key="1">
    <source>
        <dbReference type="EMBL" id="SDH74551.1"/>
    </source>
</evidence>
<dbReference type="Gene3D" id="3.40.50.1000">
    <property type="entry name" value="HAD superfamily/HAD-like"/>
    <property type="match status" value="1"/>
</dbReference>
<dbReference type="Proteomes" id="UP000198607">
    <property type="component" value="Unassembled WGS sequence"/>
</dbReference>
<dbReference type="AlphaFoldDB" id="A0A1G8EXC7"/>
<name>A0A1G8EXC7_9RHOO</name>
<gene>
    <name evidence="1" type="ORF">SAMN05660652_02222</name>
</gene>
<sequence length="158" mass="16684">MRVIEIGIPGRQKISLSHLVLDFNGTLACDGHLLPGIKDRLAVLAEKLHVHVVTADTFGLVRETTCNVPCSITILSPGLQAESKLSHVQTLGTESCVCIGNGYNDRLMVQDAAVGIAVVQGEGAATETMLAADVVVTNIFDALDLLVSPLRLGATLRD</sequence>
<reference evidence="1 2" key="1">
    <citation type="submission" date="2016-10" db="EMBL/GenBank/DDBJ databases">
        <authorList>
            <person name="de Groot N.N."/>
        </authorList>
    </citation>
    <scope>NUCLEOTIDE SEQUENCE [LARGE SCALE GENOMIC DNA]</scope>
    <source>
        <strain evidence="1 2">DSM 5885</strain>
    </source>
</reference>
<evidence type="ECO:0000313" key="2">
    <source>
        <dbReference type="Proteomes" id="UP000198607"/>
    </source>
</evidence>
<dbReference type="InterPro" id="IPR023214">
    <property type="entry name" value="HAD_sf"/>
</dbReference>
<dbReference type="EMBL" id="FNCY01000008">
    <property type="protein sequence ID" value="SDH74551.1"/>
    <property type="molecule type" value="Genomic_DNA"/>
</dbReference>
<dbReference type="SUPFAM" id="SSF56784">
    <property type="entry name" value="HAD-like"/>
    <property type="match status" value="1"/>
</dbReference>
<organism evidence="1 2">
    <name type="scientific">Propionivibrio dicarboxylicus</name>
    <dbReference type="NCBI Taxonomy" id="83767"/>
    <lineage>
        <taxon>Bacteria</taxon>
        <taxon>Pseudomonadati</taxon>
        <taxon>Pseudomonadota</taxon>
        <taxon>Betaproteobacteria</taxon>
        <taxon>Rhodocyclales</taxon>
        <taxon>Rhodocyclaceae</taxon>
        <taxon>Propionivibrio</taxon>
    </lineage>
</organism>
<dbReference type="RefSeq" id="WP_091937575.1">
    <property type="nucleotide sequence ID" value="NZ_FNCY01000008.1"/>
</dbReference>
<dbReference type="InterPro" id="IPR036412">
    <property type="entry name" value="HAD-like_sf"/>
</dbReference>
<dbReference type="STRING" id="83767.SAMN05660652_02222"/>